<dbReference type="Gene3D" id="2.60.40.10">
    <property type="entry name" value="Immunoglobulins"/>
    <property type="match status" value="1"/>
</dbReference>
<dbReference type="PANTHER" id="PTHR16165:SF27">
    <property type="entry name" value="NXPE FAMILY MEMBER 4"/>
    <property type="match status" value="1"/>
</dbReference>
<keyword evidence="2" id="KW-1133">Transmembrane helix</keyword>
<evidence type="ECO:0000259" key="3">
    <source>
        <dbReference type="Pfam" id="PF24536"/>
    </source>
</evidence>
<accession>G3VPL7</accession>
<dbReference type="KEGG" id="shr:100934424"/>
<dbReference type="eggNOG" id="ENOG502QW5F">
    <property type="taxonomic scope" value="Eukaryota"/>
</dbReference>
<comment type="similarity">
    <text evidence="1">Belongs to the NXPE family.</text>
</comment>
<keyword evidence="5" id="KW-1185">Reference proteome</keyword>
<dbReference type="SUPFAM" id="SSF81296">
    <property type="entry name" value="E set domains"/>
    <property type="match status" value="1"/>
</dbReference>
<dbReference type="Pfam" id="PF24536">
    <property type="entry name" value="NXPE4_C"/>
    <property type="match status" value="1"/>
</dbReference>
<reference evidence="4" key="2">
    <citation type="submission" date="2025-08" db="UniProtKB">
        <authorList>
            <consortium name="Ensembl"/>
        </authorList>
    </citation>
    <scope>IDENTIFICATION</scope>
</reference>
<dbReference type="Pfam" id="PF06312">
    <property type="entry name" value="Neurexophilin"/>
    <property type="match status" value="1"/>
</dbReference>
<keyword evidence="2" id="KW-0812">Transmembrane</keyword>
<evidence type="ECO:0000313" key="4">
    <source>
        <dbReference type="Ensembl" id="ENSSHAP00000005122.1"/>
    </source>
</evidence>
<dbReference type="CTD" id="54827"/>
<proteinExistence type="inferred from homology"/>
<feature type="domain" description="NXPE C-terminal" evidence="3">
    <location>
        <begin position="325"/>
        <end position="548"/>
    </location>
</feature>
<reference evidence="4 5" key="1">
    <citation type="journal article" date="2011" name="Proc. Natl. Acad. Sci. U.S.A.">
        <title>Genetic diversity and population structure of the endangered marsupial Sarcophilus harrisii (Tasmanian devil).</title>
        <authorList>
            <person name="Miller W."/>
            <person name="Hayes V.M."/>
            <person name="Ratan A."/>
            <person name="Petersen D.C."/>
            <person name="Wittekindt N.E."/>
            <person name="Miller J."/>
            <person name="Walenz B."/>
            <person name="Knight J."/>
            <person name="Qi J."/>
            <person name="Zhao F."/>
            <person name="Wang Q."/>
            <person name="Bedoya-Reina O.C."/>
            <person name="Katiyar N."/>
            <person name="Tomsho L.P."/>
            <person name="Kasson L.M."/>
            <person name="Hardie R.A."/>
            <person name="Woodbridge P."/>
            <person name="Tindall E.A."/>
            <person name="Bertelsen M.F."/>
            <person name="Dixon D."/>
            <person name="Pyecroft S."/>
            <person name="Helgen K.M."/>
            <person name="Lesk A.M."/>
            <person name="Pringle T.H."/>
            <person name="Patterson N."/>
            <person name="Zhang Y."/>
            <person name="Kreiss A."/>
            <person name="Woods G.M."/>
            <person name="Jones M.E."/>
            <person name="Schuster S.C."/>
        </authorList>
    </citation>
    <scope>NUCLEOTIDE SEQUENCE [LARGE SCALE GENOMIC DNA]</scope>
</reference>
<dbReference type="InParanoid" id="G3VPL7"/>
<dbReference type="OrthoDB" id="2112051at2759"/>
<dbReference type="InterPro" id="IPR057106">
    <property type="entry name" value="NXPE4_C"/>
</dbReference>
<protein>
    <submittedName>
        <fullName evidence="4">Neurexophilin and PC-esterase domain family member 4</fullName>
    </submittedName>
</protein>
<sequence>MLLSRTSNLSAWKLLVMMMYVLAALIILIVSKNFSKFWPKLDFPISIYHCNASRIPLCPKLSIKQTNIDLKINKIKKQLDQLIPHRPFSHVNTTTSAAHSVVRIINPKTTYCTADKLDILLEVRDYLGQRKKYGGDFLRARISSPDLKAGASGKVTDFNNGTYLVSFTLFWEGRISVSLLLIHPSEGVSALWRSRNNGYDKVIFIGYFINGTSQVFTECGLLLNTSAELCQYLDHRDQEAFYCVKPPQVSCDALAQLKSKNREVSYLSILEKSLFNRFNTEMEILNSFDSISVSVCNKQTISLKGKCKPGMWSPVPTGYVWNNTWNLVSCNLSHFYTETQMNVCLKGKLIYILGDSTTRQWMEYFTKNIRTLKSVDLHGFGKLRRQLVVDLERKIYIQWQRHGYPLIGSSSYSAKENEYLARVIDRIAGDKNTIIVFSLGQHFRFFPIDIFIRRAINVHNAIERLFQRSPETRVILKGENTRNINNDPERLSDFHGYVHSLVLKDIFQDLDVSIIDAWDMTIAYGTNDVHPPEYVVENQIKMFLNYIC</sequence>
<dbReference type="HOGENOM" id="CLU_031119_0_0_1"/>
<feature type="transmembrane region" description="Helical" evidence="2">
    <location>
        <begin position="12"/>
        <end position="30"/>
    </location>
</feature>
<dbReference type="OMA" id="IYIQWQR"/>
<dbReference type="AlphaFoldDB" id="G3VPL7"/>
<dbReference type="FunCoup" id="G3VPL7">
    <property type="interactions" value="17"/>
</dbReference>
<dbReference type="InterPro" id="IPR013783">
    <property type="entry name" value="Ig-like_fold"/>
</dbReference>
<keyword evidence="2" id="KW-0472">Membrane</keyword>
<dbReference type="Proteomes" id="UP000007648">
    <property type="component" value="Unassembled WGS sequence"/>
</dbReference>
<dbReference type="GeneID" id="100934424"/>
<dbReference type="InterPro" id="IPR026845">
    <property type="entry name" value="NXPH/NXPE"/>
</dbReference>
<evidence type="ECO:0000313" key="5">
    <source>
        <dbReference type="Proteomes" id="UP000007648"/>
    </source>
</evidence>
<name>G3VPL7_SARHA</name>
<dbReference type="RefSeq" id="XP_012400464.2">
    <property type="nucleotide sequence ID" value="XM_012545010.3"/>
</dbReference>
<gene>
    <name evidence="4" type="primary">NXPE4</name>
</gene>
<evidence type="ECO:0000256" key="1">
    <source>
        <dbReference type="ARBA" id="ARBA00005431"/>
    </source>
</evidence>
<dbReference type="Ensembl" id="ENSSHAT00000005172.2">
    <property type="protein sequence ID" value="ENSSHAP00000005122.1"/>
    <property type="gene ID" value="ENSSHAG00000004480.2"/>
</dbReference>
<organism evidence="4 5">
    <name type="scientific">Sarcophilus harrisii</name>
    <name type="common">Tasmanian devil</name>
    <name type="synonym">Sarcophilus laniarius</name>
    <dbReference type="NCBI Taxonomy" id="9305"/>
    <lineage>
        <taxon>Eukaryota</taxon>
        <taxon>Metazoa</taxon>
        <taxon>Chordata</taxon>
        <taxon>Craniata</taxon>
        <taxon>Vertebrata</taxon>
        <taxon>Euteleostomi</taxon>
        <taxon>Mammalia</taxon>
        <taxon>Metatheria</taxon>
        <taxon>Dasyuromorphia</taxon>
        <taxon>Dasyuridae</taxon>
        <taxon>Sarcophilus</taxon>
    </lineage>
</organism>
<evidence type="ECO:0000256" key="2">
    <source>
        <dbReference type="SAM" id="Phobius"/>
    </source>
</evidence>
<dbReference type="InterPro" id="IPR014756">
    <property type="entry name" value="Ig_E-set"/>
</dbReference>
<dbReference type="GeneTree" id="ENSGT00950000182866"/>
<reference evidence="4" key="3">
    <citation type="submission" date="2025-09" db="UniProtKB">
        <authorList>
            <consortium name="Ensembl"/>
        </authorList>
    </citation>
    <scope>IDENTIFICATION</scope>
</reference>
<dbReference type="PANTHER" id="PTHR16165">
    <property type="entry name" value="NXPE FAMILY MEMBER"/>
    <property type="match status" value="1"/>
</dbReference>